<gene>
    <name evidence="3" type="ORF">J2S67_000116</name>
</gene>
<dbReference type="RefSeq" id="WP_310245300.1">
    <property type="nucleotide sequence ID" value="NZ_JAVDXX010000001.1"/>
</dbReference>
<name>A0ABU1YWV7_9MICC</name>
<feature type="domain" description="MaoC-like" evidence="2">
    <location>
        <begin position="26"/>
        <end position="125"/>
    </location>
</feature>
<dbReference type="SUPFAM" id="SSF54637">
    <property type="entry name" value="Thioesterase/thiol ester dehydrase-isomerase"/>
    <property type="match status" value="1"/>
</dbReference>
<keyword evidence="4" id="KW-1185">Reference proteome</keyword>
<dbReference type="PANTHER" id="PTHR43664:SF1">
    <property type="entry name" value="BETA-METHYLMALYL-COA DEHYDRATASE"/>
    <property type="match status" value="1"/>
</dbReference>
<evidence type="ECO:0000256" key="1">
    <source>
        <dbReference type="ARBA" id="ARBA00005254"/>
    </source>
</evidence>
<dbReference type="Gene3D" id="3.10.129.10">
    <property type="entry name" value="Hotdog Thioesterase"/>
    <property type="match status" value="1"/>
</dbReference>
<comment type="similarity">
    <text evidence="1">Belongs to the enoyl-CoA hydratase/isomerase family.</text>
</comment>
<dbReference type="InterPro" id="IPR002539">
    <property type="entry name" value="MaoC-like_dom"/>
</dbReference>
<dbReference type="Pfam" id="PF01575">
    <property type="entry name" value="MaoC_dehydratas"/>
    <property type="match status" value="1"/>
</dbReference>
<sequence>MASSGNNAVKTRPDYFWEDLVEGDVIISPGLTITETHLVQWAGLTGDWVSLHLDSEYAKASSFGQRVGHGPLTLSVAMGLLTQTGYFSNVAAWLGLDEVRAMNPVFIGDTVRAQATAIEVRPTEKPGRGVWTLLYEVKKQDGSIVMTFRSSFLMLRREESEREGCNG</sequence>
<comment type="caution">
    <text evidence="3">The sequence shown here is derived from an EMBL/GenBank/DDBJ whole genome shotgun (WGS) entry which is preliminary data.</text>
</comment>
<dbReference type="InterPro" id="IPR052342">
    <property type="entry name" value="MCH/BMMD"/>
</dbReference>
<dbReference type="Proteomes" id="UP001180715">
    <property type="component" value="Unassembled WGS sequence"/>
</dbReference>
<organism evidence="3 4">
    <name type="scientific">Pseudoglutamicibacter albus</name>
    <dbReference type="NCBI Taxonomy" id="98671"/>
    <lineage>
        <taxon>Bacteria</taxon>
        <taxon>Bacillati</taxon>
        <taxon>Actinomycetota</taxon>
        <taxon>Actinomycetes</taxon>
        <taxon>Micrococcales</taxon>
        <taxon>Micrococcaceae</taxon>
        <taxon>Pseudoglutamicibacter</taxon>
    </lineage>
</organism>
<evidence type="ECO:0000259" key="2">
    <source>
        <dbReference type="Pfam" id="PF01575"/>
    </source>
</evidence>
<protein>
    <submittedName>
        <fullName evidence="3">Acyl dehydratase</fullName>
    </submittedName>
</protein>
<dbReference type="EMBL" id="JAVDXX010000001">
    <property type="protein sequence ID" value="MDR7292848.1"/>
    <property type="molecule type" value="Genomic_DNA"/>
</dbReference>
<reference evidence="3" key="1">
    <citation type="submission" date="2023-07" db="EMBL/GenBank/DDBJ databases">
        <title>Sequencing the genomes of 1000 actinobacteria strains.</title>
        <authorList>
            <person name="Klenk H.-P."/>
        </authorList>
    </citation>
    <scope>NUCLEOTIDE SEQUENCE</scope>
    <source>
        <strain evidence="3">DSM 13068</strain>
    </source>
</reference>
<dbReference type="InterPro" id="IPR029069">
    <property type="entry name" value="HotDog_dom_sf"/>
</dbReference>
<accession>A0ABU1YWV7</accession>
<evidence type="ECO:0000313" key="4">
    <source>
        <dbReference type="Proteomes" id="UP001180715"/>
    </source>
</evidence>
<evidence type="ECO:0000313" key="3">
    <source>
        <dbReference type="EMBL" id="MDR7292848.1"/>
    </source>
</evidence>
<dbReference type="PANTHER" id="PTHR43664">
    <property type="entry name" value="MONOAMINE OXIDASE-RELATED"/>
    <property type="match status" value="1"/>
</dbReference>
<proteinExistence type="inferred from homology"/>